<evidence type="ECO:0000313" key="4">
    <source>
        <dbReference type="Proteomes" id="UP000263268"/>
    </source>
</evidence>
<keyword evidence="1" id="KW-0732">Signal</keyword>
<dbReference type="SUPFAM" id="SSF74653">
    <property type="entry name" value="TolA/TonB C-terminal domain"/>
    <property type="match status" value="1"/>
</dbReference>
<name>A0A3D6BUQ6_9FLAO</name>
<dbReference type="Gene3D" id="3.30.1150.10">
    <property type="match status" value="2"/>
</dbReference>
<organism evidence="3 4">
    <name type="scientific">Xanthomarina gelatinilytica</name>
    <dbReference type="NCBI Taxonomy" id="1137281"/>
    <lineage>
        <taxon>Bacteria</taxon>
        <taxon>Pseudomonadati</taxon>
        <taxon>Bacteroidota</taxon>
        <taxon>Flavobacteriia</taxon>
        <taxon>Flavobacteriales</taxon>
        <taxon>Flavobacteriaceae</taxon>
        <taxon>Xanthomarina</taxon>
    </lineage>
</organism>
<dbReference type="PANTHER" id="PTHR33446">
    <property type="entry name" value="PROTEIN TONB-RELATED"/>
    <property type="match status" value="1"/>
</dbReference>
<protein>
    <recommendedName>
        <fullName evidence="2">TonB C-terminal domain-containing protein</fullName>
    </recommendedName>
</protein>
<dbReference type="Proteomes" id="UP000263268">
    <property type="component" value="Unassembled WGS sequence"/>
</dbReference>
<reference evidence="3 4" key="1">
    <citation type="journal article" date="2018" name="Nat. Biotechnol.">
        <title>A standardized bacterial taxonomy based on genome phylogeny substantially revises the tree of life.</title>
        <authorList>
            <person name="Parks D.H."/>
            <person name="Chuvochina M."/>
            <person name="Waite D.W."/>
            <person name="Rinke C."/>
            <person name="Skarshewski A."/>
            <person name="Chaumeil P.A."/>
            <person name="Hugenholtz P."/>
        </authorList>
    </citation>
    <scope>NUCLEOTIDE SEQUENCE [LARGE SCALE GENOMIC DNA]</scope>
    <source>
        <strain evidence="3">UBA10227</strain>
    </source>
</reference>
<evidence type="ECO:0000259" key="2">
    <source>
        <dbReference type="Pfam" id="PF03544"/>
    </source>
</evidence>
<dbReference type="EMBL" id="DPRK01000254">
    <property type="protein sequence ID" value="HCY82942.1"/>
    <property type="molecule type" value="Genomic_DNA"/>
</dbReference>
<dbReference type="GO" id="GO:0031992">
    <property type="term" value="F:energy transducer activity"/>
    <property type="evidence" value="ECO:0007669"/>
    <property type="project" value="TreeGrafter"/>
</dbReference>
<evidence type="ECO:0000256" key="1">
    <source>
        <dbReference type="SAM" id="SignalP"/>
    </source>
</evidence>
<dbReference type="GO" id="GO:0055085">
    <property type="term" value="P:transmembrane transport"/>
    <property type="evidence" value="ECO:0007669"/>
    <property type="project" value="InterPro"/>
</dbReference>
<dbReference type="InterPro" id="IPR037682">
    <property type="entry name" value="TonB_C"/>
</dbReference>
<dbReference type="InterPro" id="IPR051045">
    <property type="entry name" value="TonB-dependent_transducer"/>
</dbReference>
<comment type="caution">
    <text evidence="3">The sequence shown here is derived from an EMBL/GenBank/DDBJ whole genome shotgun (WGS) entry which is preliminary data.</text>
</comment>
<gene>
    <name evidence="3" type="ORF">DHV22_15770</name>
</gene>
<dbReference type="GO" id="GO:0098797">
    <property type="term" value="C:plasma membrane protein complex"/>
    <property type="evidence" value="ECO:0007669"/>
    <property type="project" value="TreeGrafter"/>
</dbReference>
<dbReference type="Pfam" id="PF03544">
    <property type="entry name" value="TonB_C"/>
    <property type="match status" value="1"/>
</dbReference>
<feature type="chain" id="PRO_5017551835" description="TonB C-terminal domain-containing protein" evidence="1">
    <location>
        <begin position="19"/>
        <end position="270"/>
    </location>
</feature>
<sequence>MKFNLSLLLFAISLFTFSQETKPSEDIINSDEVSFALVERVPIYKGCNEDMDNKGLKECFNDKINSHIAENFNIKVAEKLNLPDETMVKISVFFKISTTGKIVDIKARASYPELEAEAIRTMNLVPELKPGFIDGKPVKVPYYLPITFKVDNPKPSKNDKFPVFRSCDETLSYEALKECTTNKIKDYIKVSINYELADKLFPLDKSTQFLVSFTINKKGKAEQITAKAHKKEMAVEAINVLKRMPKFKSPGYKNGKPVDTKMQILMTIFF</sequence>
<dbReference type="AlphaFoldDB" id="A0A3D6BUQ6"/>
<feature type="domain" description="TonB C-terminal" evidence="2">
    <location>
        <begin position="90"/>
        <end position="149"/>
    </location>
</feature>
<accession>A0A3D6BUQ6</accession>
<proteinExistence type="predicted"/>
<evidence type="ECO:0000313" key="3">
    <source>
        <dbReference type="EMBL" id="HCY82942.1"/>
    </source>
</evidence>
<dbReference type="PANTHER" id="PTHR33446:SF2">
    <property type="entry name" value="PROTEIN TONB"/>
    <property type="match status" value="1"/>
</dbReference>
<feature type="signal peptide" evidence="1">
    <location>
        <begin position="1"/>
        <end position="18"/>
    </location>
</feature>